<dbReference type="GeneID" id="112814116"/>
<dbReference type="GO" id="GO:0006954">
    <property type="term" value="P:inflammatory response"/>
    <property type="evidence" value="ECO:0007669"/>
    <property type="project" value="TreeGrafter"/>
</dbReference>
<reference evidence="9" key="2">
    <citation type="submission" date="2025-08" db="UniProtKB">
        <authorList>
            <consortium name="RefSeq"/>
        </authorList>
    </citation>
    <scope>IDENTIFICATION</scope>
    <source>
        <tissue evidence="9">Blood</tissue>
    </source>
</reference>
<dbReference type="GO" id="GO:0005615">
    <property type="term" value="C:extracellular space"/>
    <property type="evidence" value="ECO:0007669"/>
    <property type="project" value="TreeGrafter"/>
</dbReference>
<dbReference type="InterPro" id="IPR013055">
    <property type="entry name" value="Tachy_Neuro_lke_CS"/>
</dbReference>
<dbReference type="PANTHER" id="PTHR11250">
    <property type="entry name" value="TACHYKININ"/>
    <property type="match status" value="1"/>
</dbReference>
<evidence type="ECO:0000256" key="1">
    <source>
        <dbReference type="ARBA" id="ARBA00004613"/>
    </source>
</evidence>
<reference key="1">
    <citation type="submission" date="2019-01" db="UniProtKB">
        <authorList>
            <consortium name="RefSeq"/>
        </authorList>
    </citation>
    <scope>IDENTIFICATION</scope>
</reference>
<dbReference type="AlphaFoldDB" id="A0A3Q7N8X2"/>
<dbReference type="PANTHER" id="PTHR11250:SF2">
    <property type="entry name" value="TACHYKININ-4"/>
    <property type="match status" value="1"/>
</dbReference>
<evidence type="ECO:0000256" key="5">
    <source>
        <dbReference type="ARBA" id="ARBA00022729"/>
    </source>
</evidence>
<keyword evidence="8" id="KW-1185">Reference proteome</keyword>
<organism evidence="8 9">
    <name type="scientific">Callorhinus ursinus</name>
    <name type="common">Northern fur seal</name>
    <dbReference type="NCBI Taxonomy" id="34884"/>
    <lineage>
        <taxon>Eukaryota</taxon>
        <taxon>Metazoa</taxon>
        <taxon>Chordata</taxon>
        <taxon>Craniata</taxon>
        <taxon>Vertebrata</taxon>
        <taxon>Euteleostomi</taxon>
        <taxon>Mammalia</taxon>
        <taxon>Eutheria</taxon>
        <taxon>Laurasiatheria</taxon>
        <taxon>Carnivora</taxon>
        <taxon>Caniformia</taxon>
        <taxon>Pinnipedia</taxon>
        <taxon>Otariidae</taxon>
        <taxon>Callorhinus</taxon>
    </lineage>
</organism>
<evidence type="ECO:0000256" key="7">
    <source>
        <dbReference type="SAM" id="SignalP"/>
    </source>
</evidence>
<evidence type="ECO:0000256" key="4">
    <source>
        <dbReference type="ARBA" id="ARBA00022685"/>
    </source>
</evidence>
<protein>
    <submittedName>
        <fullName evidence="9">Tachykinin-4</fullName>
    </submittedName>
</protein>
<dbReference type="CTD" id="255061"/>
<keyword evidence="4" id="KW-0165">Cleavage on pair of basic residues</keyword>
<dbReference type="GO" id="GO:0031835">
    <property type="term" value="F:substance P receptor binding"/>
    <property type="evidence" value="ECO:0007669"/>
    <property type="project" value="TreeGrafter"/>
</dbReference>
<sequence length="123" mass="13163">MLPCLPLLLLMGLSAGTVTADEGLALRAEAESWITLTLEDGGIHFQLQEVKRGKASQFFGLMGKQLRGIPPIQPDRRTAPPPEHLQGQMVQGLLGRAVPSTEGLSVPSNGDAQMHCCCSCELK</sequence>
<keyword evidence="6" id="KW-0027">Amidation</keyword>
<feature type="chain" id="PRO_5018666917" evidence="7">
    <location>
        <begin position="21"/>
        <end position="123"/>
    </location>
</feature>
<evidence type="ECO:0000256" key="6">
    <source>
        <dbReference type="ARBA" id="ARBA00022815"/>
    </source>
</evidence>
<accession>A0A3Q7N8X2</accession>
<dbReference type="PROSITE" id="PS00267">
    <property type="entry name" value="TACHYKININ"/>
    <property type="match status" value="1"/>
</dbReference>
<dbReference type="InParanoid" id="A0A3Q7N8X2"/>
<evidence type="ECO:0000256" key="3">
    <source>
        <dbReference type="ARBA" id="ARBA00022525"/>
    </source>
</evidence>
<keyword evidence="5 7" id="KW-0732">Signal</keyword>
<dbReference type="GO" id="GO:0007204">
    <property type="term" value="P:positive regulation of cytosolic calcium ion concentration"/>
    <property type="evidence" value="ECO:0007669"/>
    <property type="project" value="TreeGrafter"/>
</dbReference>
<dbReference type="GO" id="GO:0007217">
    <property type="term" value="P:tachykinin receptor signaling pathway"/>
    <property type="evidence" value="ECO:0007669"/>
    <property type="project" value="TreeGrafter"/>
</dbReference>
<dbReference type="Proteomes" id="UP000286641">
    <property type="component" value="Unplaced"/>
</dbReference>
<gene>
    <name evidence="9" type="primary">TAC4</name>
</gene>
<comment type="subcellular location">
    <subcellularLocation>
        <location evidence="1">Secreted</location>
    </subcellularLocation>
</comment>
<proteinExistence type="inferred from homology"/>
<evidence type="ECO:0000313" key="9">
    <source>
        <dbReference type="RefSeq" id="XP_025715237.1"/>
    </source>
</evidence>
<name>A0A3Q7N8X2_CALUR</name>
<evidence type="ECO:0000256" key="2">
    <source>
        <dbReference type="ARBA" id="ARBA00007518"/>
    </source>
</evidence>
<comment type="similarity">
    <text evidence="2">Belongs to the tachykinin family.</text>
</comment>
<feature type="signal peptide" evidence="7">
    <location>
        <begin position="1"/>
        <end position="20"/>
    </location>
</feature>
<dbReference type="RefSeq" id="XP_025715237.1">
    <property type="nucleotide sequence ID" value="XM_025859452.1"/>
</dbReference>
<keyword evidence="3" id="KW-0964">Secreted</keyword>
<evidence type="ECO:0000313" key="8">
    <source>
        <dbReference type="Proteomes" id="UP000286641"/>
    </source>
</evidence>